<evidence type="ECO:0000313" key="1">
    <source>
        <dbReference type="EMBL" id="SVC45506.1"/>
    </source>
</evidence>
<feature type="non-terminal residue" evidence="1">
    <location>
        <position position="1"/>
    </location>
</feature>
<dbReference type="AlphaFoldDB" id="A0A382M9I0"/>
<accession>A0A382M9I0</accession>
<name>A0A382M9I0_9ZZZZ</name>
<protein>
    <submittedName>
        <fullName evidence="1">Uncharacterized protein</fullName>
    </submittedName>
</protein>
<dbReference type="EMBL" id="UINC01092158">
    <property type="protein sequence ID" value="SVC45506.1"/>
    <property type="molecule type" value="Genomic_DNA"/>
</dbReference>
<organism evidence="1">
    <name type="scientific">marine metagenome</name>
    <dbReference type="NCBI Taxonomy" id="408172"/>
    <lineage>
        <taxon>unclassified sequences</taxon>
        <taxon>metagenomes</taxon>
        <taxon>ecological metagenomes</taxon>
    </lineage>
</organism>
<sequence length="35" mass="3885">IVAIPPELSKAIIENRGWVFPLPPAMLEKVRADRG</sequence>
<reference evidence="1" key="1">
    <citation type="submission" date="2018-05" db="EMBL/GenBank/DDBJ databases">
        <authorList>
            <person name="Lanie J.A."/>
            <person name="Ng W.-L."/>
            <person name="Kazmierczak K.M."/>
            <person name="Andrzejewski T.M."/>
            <person name="Davidsen T.M."/>
            <person name="Wayne K.J."/>
            <person name="Tettelin H."/>
            <person name="Glass J.I."/>
            <person name="Rusch D."/>
            <person name="Podicherti R."/>
            <person name="Tsui H.-C.T."/>
            <person name="Winkler M.E."/>
        </authorList>
    </citation>
    <scope>NUCLEOTIDE SEQUENCE</scope>
</reference>
<proteinExistence type="predicted"/>
<gene>
    <name evidence="1" type="ORF">METZ01_LOCUS298360</name>
</gene>